<protein>
    <submittedName>
        <fullName evidence="2">Uncharacterized protein</fullName>
    </submittedName>
</protein>
<dbReference type="AlphaFoldDB" id="A0AA35VJC8"/>
<sequence length="169" mass="18657">MVGYFDVSVKTLYVDTAINHDDQSKESNPQKTTVVPPEVSNAKSVTEGVRISGIPMNISNMDTNVTMVNDDATTDDVGFMGTFAYLKFDPEEENIPNLMLMSGKYFKILNRKSNSLLQLQADAGGCHSLSGIKVGVMLKGQELRLKDELDIKGRNNQKHVKAQSSSFHQ</sequence>
<reference evidence="2" key="1">
    <citation type="submission" date="2023-04" db="EMBL/GenBank/DDBJ databases">
        <authorList>
            <person name="Vijverberg K."/>
            <person name="Xiong W."/>
            <person name="Schranz E."/>
        </authorList>
    </citation>
    <scope>NUCLEOTIDE SEQUENCE</scope>
</reference>
<dbReference type="Proteomes" id="UP001177003">
    <property type="component" value="Chromosome 1"/>
</dbReference>
<dbReference type="EMBL" id="OX465077">
    <property type="protein sequence ID" value="CAI9269844.1"/>
    <property type="molecule type" value="Genomic_DNA"/>
</dbReference>
<accession>A0AA35VJC8</accession>
<evidence type="ECO:0000313" key="2">
    <source>
        <dbReference type="EMBL" id="CAI9269844.1"/>
    </source>
</evidence>
<proteinExistence type="predicted"/>
<evidence type="ECO:0000256" key="1">
    <source>
        <dbReference type="SAM" id="MobiDB-lite"/>
    </source>
</evidence>
<keyword evidence="3" id="KW-1185">Reference proteome</keyword>
<gene>
    <name evidence="2" type="ORF">LSALG_LOCUS10196</name>
</gene>
<evidence type="ECO:0000313" key="3">
    <source>
        <dbReference type="Proteomes" id="UP001177003"/>
    </source>
</evidence>
<name>A0AA35VJC8_LACSI</name>
<organism evidence="2 3">
    <name type="scientific">Lactuca saligna</name>
    <name type="common">Willowleaf lettuce</name>
    <dbReference type="NCBI Taxonomy" id="75948"/>
    <lineage>
        <taxon>Eukaryota</taxon>
        <taxon>Viridiplantae</taxon>
        <taxon>Streptophyta</taxon>
        <taxon>Embryophyta</taxon>
        <taxon>Tracheophyta</taxon>
        <taxon>Spermatophyta</taxon>
        <taxon>Magnoliopsida</taxon>
        <taxon>eudicotyledons</taxon>
        <taxon>Gunneridae</taxon>
        <taxon>Pentapetalae</taxon>
        <taxon>asterids</taxon>
        <taxon>campanulids</taxon>
        <taxon>Asterales</taxon>
        <taxon>Asteraceae</taxon>
        <taxon>Cichorioideae</taxon>
        <taxon>Cichorieae</taxon>
        <taxon>Lactucinae</taxon>
        <taxon>Lactuca</taxon>
    </lineage>
</organism>
<feature type="region of interest" description="Disordered" evidence="1">
    <location>
        <begin position="20"/>
        <end position="39"/>
    </location>
</feature>